<organism evidence="4 5">
    <name type="scientific">Giardia muris</name>
    <dbReference type="NCBI Taxonomy" id="5742"/>
    <lineage>
        <taxon>Eukaryota</taxon>
        <taxon>Metamonada</taxon>
        <taxon>Diplomonadida</taxon>
        <taxon>Hexamitidae</taxon>
        <taxon>Giardiinae</taxon>
        <taxon>Giardia</taxon>
    </lineage>
</organism>
<keyword evidence="5" id="KW-1185">Reference proteome</keyword>
<dbReference type="InterPro" id="IPR029047">
    <property type="entry name" value="HSP70_peptide-bd_sf"/>
</dbReference>
<dbReference type="Gene3D" id="3.90.640.10">
    <property type="entry name" value="Actin, Chain A, domain 4"/>
    <property type="match status" value="1"/>
</dbReference>
<keyword evidence="1 3" id="KW-0547">Nucleotide-binding</keyword>
<evidence type="ECO:0000256" key="2">
    <source>
        <dbReference type="ARBA" id="ARBA00022840"/>
    </source>
</evidence>
<gene>
    <name evidence="4" type="ORF">GMRT_12714</name>
</gene>
<dbReference type="InterPro" id="IPR043129">
    <property type="entry name" value="ATPase_NBD"/>
</dbReference>
<dbReference type="PRINTS" id="PR00301">
    <property type="entry name" value="HEATSHOCK70"/>
</dbReference>
<dbReference type="FunFam" id="3.30.420.40:FF:000406">
    <property type="entry name" value="Chaperone protein DnaK HSP70"/>
    <property type="match status" value="1"/>
</dbReference>
<dbReference type="Gene3D" id="3.30.420.40">
    <property type="match status" value="2"/>
</dbReference>
<dbReference type="FunFam" id="2.60.34.10:FF:000014">
    <property type="entry name" value="Chaperone protein DnaK HSP70"/>
    <property type="match status" value="1"/>
</dbReference>
<keyword evidence="2 3" id="KW-0067">ATP-binding</keyword>
<evidence type="ECO:0000256" key="1">
    <source>
        <dbReference type="ARBA" id="ARBA00022741"/>
    </source>
</evidence>
<evidence type="ECO:0000313" key="4">
    <source>
        <dbReference type="EMBL" id="TNJ28550.1"/>
    </source>
</evidence>
<protein>
    <submittedName>
        <fullName evidence="4">Chaperone protein DnaK HSP70</fullName>
    </submittedName>
</protein>
<dbReference type="Proteomes" id="UP000315496">
    <property type="component" value="Chromosome 2"/>
</dbReference>
<dbReference type="FunFam" id="3.90.640.10:FF:000003">
    <property type="entry name" value="Molecular chaperone DnaK"/>
    <property type="match status" value="1"/>
</dbReference>
<comment type="caution">
    <text evidence="4">The sequence shown here is derived from an EMBL/GenBank/DDBJ whole genome shotgun (WGS) entry which is preliminary data.</text>
</comment>
<dbReference type="GO" id="GO:0140662">
    <property type="term" value="F:ATP-dependent protein folding chaperone"/>
    <property type="evidence" value="ECO:0007669"/>
    <property type="project" value="InterPro"/>
</dbReference>
<accession>A0A4Z1SS10</accession>
<dbReference type="SUPFAM" id="SSF100920">
    <property type="entry name" value="Heat shock protein 70kD (HSP70), peptide-binding domain"/>
    <property type="match status" value="1"/>
</dbReference>
<dbReference type="EMBL" id="VDLU01000002">
    <property type="protein sequence ID" value="TNJ28550.1"/>
    <property type="molecule type" value="Genomic_DNA"/>
</dbReference>
<evidence type="ECO:0000313" key="5">
    <source>
        <dbReference type="Proteomes" id="UP000315496"/>
    </source>
</evidence>
<dbReference type="OrthoDB" id="2401965at2759"/>
<dbReference type="InterPro" id="IPR013126">
    <property type="entry name" value="Hsp_70_fam"/>
</dbReference>
<dbReference type="SUPFAM" id="SSF53067">
    <property type="entry name" value="Actin-like ATPase domain"/>
    <property type="match status" value="2"/>
</dbReference>
<proteinExistence type="inferred from homology"/>
<comment type="similarity">
    <text evidence="3">Belongs to the heat shock protein 70 family.</text>
</comment>
<dbReference type="AlphaFoldDB" id="A0A4Z1SS10"/>
<dbReference type="GO" id="GO:0005524">
    <property type="term" value="F:ATP binding"/>
    <property type="evidence" value="ECO:0007669"/>
    <property type="project" value="UniProtKB-KW"/>
</dbReference>
<name>A0A4Z1SS10_GIAMU</name>
<dbReference type="Pfam" id="PF00012">
    <property type="entry name" value="HSP70"/>
    <property type="match status" value="1"/>
</dbReference>
<sequence length="636" mass="69875">MSHCLGFDLGTTNSCVSTMTSGMPSVIPIHGMRTVPSVVGYRAGLPPLVGSEARRQAIANAKNTISSSKRLIGRRFADAEVGRATKHLSYDVVQGPEGEALIRVPILQKEVSPIEVGSEILKYMRTDALRQLGEVEPDKKVPAVITCPAYFNNDQRRATEVAGQLAQMDIVRVISEPTAAALLYNYMHRDDKIKENDLFVVLDAGGGTYDVSVMECSGDGIYTVLATSGDGFLGGDDWDNALVDYLVDDIAGVVSHEQRKTDKAARAALAERIRQDPVLISRLKATAEDTKKQFTDKAAVDILLPSFIDGFSYRKTLTRKEFEMLTSFLVNRLIGPCKQALSDASLTPSSISKVLLVGGTTRSLALRRRVKDFFKREGLTTLNPDESVSLGAAVQGAILNKDVSNILLLDVAPLSLGLETLGGVFSPIIRRNSTIPTKKTQTFTTSEDNQRSVRIKIYQGEREIAAQNHFLGEFELEDLPPGPRGSLKIDISFEVDENGLIHVCAVDQNTGMKKSVKITNASLSAEAIAEMLRAAEENKDVDRRERELIDYEKELNSLVTGLSDALTEHRNLIGGVVAERCKKQVEVGRELLERIRDASRRALVNLSDVRACRDRIQKLTLELGQDLQGRRVKPRK</sequence>
<dbReference type="Gene3D" id="2.60.34.10">
    <property type="entry name" value="Substrate Binding Domain Of DNAk, Chain A, domain 1"/>
    <property type="match status" value="1"/>
</dbReference>
<reference evidence="4 5" key="1">
    <citation type="submission" date="2019-05" db="EMBL/GenBank/DDBJ databases">
        <title>The compact genome of Giardia muris reveals important steps in the evolution of intestinal protozoan parasites.</title>
        <authorList>
            <person name="Xu F."/>
            <person name="Jimenez-Gonzalez A."/>
            <person name="Einarsson E."/>
            <person name="Astvaldsson A."/>
            <person name="Peirasmaki D."/>
            <person name="Eckmann L."/>
            <person name="Andersson J.O."/>
            <person name="Svard S.G."/>
            <person name="Jerlstrom-Hultqvist J."/>
        </authorList>
    </citation>
    <scope>NUCLEOTIDE SEQUENCE [LARGE SCALE GENOMIC DNA]</scope>
    <source>
        <strain evidence="4 5">Roberts-Thomson</strain>
    </source>
</reference>
<evidence type="ECO:0000256" key="3">
    <source>
        <dbReference type="RuleBase" id="RU003322"/>
    </source>
</evidence>
<dbReference type="VEuPathDB" id="GiardiaDB:GMRT_12714"/>
<dbReference type="PANTHER" id="PTHR19375">
    <property type="entry name" value="HEAT SHOCK PROTEIN 70KDA"/>
    <property type="match status" value="1"/>
</dbReference>